<sequence length="277" mass="31404">MHVEDAGGSGTRSEIEELDATKENAIAPKRLATIEEESGKAEQGDIGNPGDELSIPWARDANPKNLFWQNIDESHKQDIFNLFSDEQDLDGIGIFDKLTLMDDVENPDDSDALSQKTENRSIANSSEKEKFLEKVKLMEHMENHLIQNYQVNDIRKLRREPETPESLVALVSRFQEVSKSAAPDSELSQGLPPSAPQVRDYFQDASRRASPNLEYFEFAQGPTSPTSDRFLENTQAQYEAALEIEINNKRRLQQAERLEKPAPKSFLKWLRGKINSE</sequence>
<feature type="compositionally biased region" description="Basic and acidic residues" evidence="1">
    <location>
        <begin position="13"/>
        <end position="22"/>
    </location>
</feature>
<name>A0A1Y6H127_9XANT</name>
<accession>A0A1Y6H127</accession>
<feature type="compositionally biased region" description="Polar residues" evidence="1">
    <location>
        <begin position="112"/>
        <end position="125"/>
    </location>
</feature>
<reference evidence="2 4" key="2">
    <citation type="submission" date="2017-05" db="EMBL/GenBank/DDBJ databases">
        <authorList>
            <person name="Blom J."/>
        </authorList>
    </citation>
    <scope>NUCLEOTIDE SEQUENCE [LARGE SCALE GENOMIC DNA]</scope>
    <source>
        <strain evidence="2">PD885</strain>
    </source>
</reference>
<organism evidence="3 5">
    <name type="scientific">Xanthomonas fragariae</name>
    <dbReference type="NCBI Taxonomy" id="48664"/>
    <lineage>
        <taxon>Bacteria</taxon>
        <taxon>Pseudomonadati</taxon>
        <taxon>Pseudomonadota</taxon>
        <taxon>Gammaproteobacteria</taxon>
        <taxon>Lysobacterales</taxon>
        <taxon>Lysobacteraceae</taxon>
        <taxon>Xanthomonas</taxon>
    </lineage>
</organism>
<feature type="region of interest" description="Disordered" evidence="1">
    <location>
        <begin position="1"/>
        <end position="57"/>
    </location>
</feature>
<evidence type="ECO:0000313" key="4">
    <source>
        <dbReference type="Proteomes" id="UP000195877"/>
    </source>
</evidence>
<evidence type="ECO:0000313" key="5">
    <source>
        <dbReference type="Proteomes" id="UP000195953"/>
    </source>
</evidence>
<keyword evidence="4" id="KW-1185">Reference proteome</keyword>
<dbReference type="Proteomes" id="UP000195953">
    <property type="component" value="Chromosome 1"/>
</dbReference>
<dbReference type="Proteomes" id="UP000195877">
    <property type="component" value="Chromosome 1"/>
</dbReference>
<gene>
    <name evidence="3" type="ORF">PD5205_03934</name>
    <name evidence="2" type="ORF">PD885_03955</name>
</gene>
<dbReference type="AlphaFoldDB" id="A0A1Y6H127"/>
<evidence type="ECO:0000256" key="1">
    <source>
        <dbReference type="SAM" id="MobiDB-lite"/>
    </source>
</evidence>
<proteinExistence type="predicted"/>
<evidence type="ECO:0000313" key="3">
    <source>
        <dbReference type="EMBL" id="SMR05206.1"/>
    </source>
</evidence>
<reference evidence="3 5" key="1">
    <citation type="submission" date="2017-05" db="EMBL/GenBank/DDBJ databases">
        <authorList>
            <person name="Song R."/>
            <person name="Chenine A.L."/>
            <person name="Ruprecht R.M."/>
        </authorList>
    </citation>
    <scope>NUCLEOTIDE SEQUENCE [LARGE SCALE GENOMIC DNA]</scope>
    <source>
        <strain evidence="3">PD5205</strain>
    </source>
</reference>
<protein>
    <submittedName>
        <fullName evidence="3">Uncharacterized protein</fullName>
    </submittedName>
</protein>
<evidence type="ECO:0000313" key="2">
    <source>
        <dbReference type="EMBL" id="SMR01169.1"/>
    </source>
</evidence>
<dbReference type="EMBL" id="LT853882">
    <property type="protein sequence ID" value="SMR01169.1"/>
    <property type="molecule type" value="Genomic_DNA"/>
</dbReference>
<dbReference type="EMBL" id="LT853885">
    <property type="protein sequence ID" value="SMR05206.1"/>
    <property type="molecule type" value="Genomic_DNA"/>
</dbReference>
<feature type="region of interest" description="Disordered" evidence="1">
    <location>
        <begin position="105"/>
        <end position="125"/>
    </location>
</feature>